<organism evidence="1 2">
    <name type="scientific">Paractinoplanes rhizophilus</name>
    <dbReference type="NCBI Taxonomy" id="1416877"/>
    <lineage>
        <taxon>Bacteria</taxon>
        <taxon>Bacillati</taxon>
        <taxon>Actinomycetota</taxon>
        <taxon>Actinomycetes</taxon>
        <taxon>Micromonosporales</taxon>
        <taxon>Micromonosporaceae</taxon>
        <taxon>Paractinoplanes</taxon>
    </lineage>
</organism>
<accession>A0ABW2HT32</accession>
<comment type="caution">
    <text evidence="1">The sequence shown here is derived from an EMBL/GenBank/DDBJ whole genome shotgun (WGS) entry which is preliminary data.</text>
</comment>
<sequence length="114" mass="12725">MAAKREPRAVTIAEIELTFKLASYWWGDTWCPAIHRKGNDRYGIRVLSSVSVHGASRTVNYSYFELDADGVIDTAPLGYAKQFKPGQIADIQTWAERMSTPDPSAERITFGGGW</sequence>
<reference evidence="2" key="1">
    <citation type="journal article" date="2019" name="Int. J. Syst. Evol. Microbiol.">
        <title>The Global Catalogue of Microorganisms (GCM) 10K type strain sequencing project: providing services to taxonomists for standard genome sequencing and annotation.</title>
        <authorList>
            <consortium name="The Broad Institute Genomics Platform"/>
            <consortium name="The Broad Institute Genome Sequencing Center for Infectious Disease"/>
            <person name="Wu L."/>
            <person name="Ma J."/>
        </authorList>
    </citation>
    <scope>NUCLEOTIDE SEQUENCE [LARGE SCALE GENOMIC DNA]</scope>
    <source>
        <strain evidence="2">XZYJT-10</strain>
    </source>
</reference>
<gene>
    <name evidence="1" type="ORF">ACFQS1_19950</name>
</gene>
<dbReference type="Proteomes" id="UP001596548">
    <property type="component" value="Unassembled WGS sequence"/>
</dbReference>
<evidence type="ECO:0000313" key="1">
    <source>
        <dbReference type="EMBL" id="MFC7276273.1"/>
    </source>
</evidence>
<evidence type="ECO:0000313" key="2">
    <source>
        <dbReference type="Proteomes" id="UP001596548"/>
    </source>
</evidence>
<proteinExistence type="predicted"/>
<protein>
    <submittedName>
        <fullName evidence="1">Uncharacterized protein</fullName>
    </submittedName>
</protein>
<name>A0ABW2HT32_9ACTN</name>
<keyword evidence="2" id="KW-1185">Reference proteome</keyword>
<dbReference type="EMBL" id="JBHTBJ010000013">
    <property type="protein sequence ID" value="MFC7276273.1"/>
    <property type="molecule type" value="Genomic_DNA"/>
</dbReference>
<dbReference type="RefSeq" id="WP_378970373.1">
    <property type="nucleotide sequence ID" value="NZ_JBHTBJ010000013.1"/>
</dbReference>